<dbReference type="HOGENOM" id="CLU_597193_0_0_1"/>
<proteinExistence type="predicted"/>
<dbReference type="AlphaFoldDB" id="M5G6E0"/>
<dbReference type="Gene3D" id="3.80.10.10">
    <property type="entry name" value="Ribonuclease Inhibitor"/>
    <property type="match status" value="1"/>
</dbReference>
<dbReference type="OrthoDB" id="3247499at2759"/>
<dbReference type="Proteomes" id="UP000030653">
    <property type="component" value="Unassembled WGS sequence"/>
</dbReference>
<sequence>MLSSPLDRVPNEIWFDIGKLLRRDRPTLLSLSQTCKRLRSLTIPILLYHVDLDLIESPGRAASLLAMLGDESEAGRFVRRMHLRISVLLLPKEIWRLLKVIAVEDLVLSSSIISKTFFDAILAIPSLRSLAIQSCTIFPKDRIHTAVADNRCGGKQLVSLEISWQETSRTPTSAAILSHVNVTNLHKLSLDGAAYNSSAALDSLHIISGTCLTSLRFPLVERASQNGDPYLLLHDTLINQSHIRLLHLHPKVHISSIPPDALPLLEEFKGSCELAEMLVPGRPVTWLSITTTSKFGDQQGDMQETFQAFTKSSRHLLFLEFEEMYVDEEWIVDLPRLFPQLEELRVQSTNYISKGFLGNAMPTHLSKMKACKSIRFRCRGGGSHPLNLLYMPDDANAKWAEQTVLRWGQRNPTLQEVWLGRLSLLKVAPNEWKIYDEFHFRGPAEAYNIPLLLPDRLP</sequence>
<name>M5G6E0_DACPD</name>
<gene>
    <name evidence="1" type="ORF">DACRYDRAFT_23903</name>
</gene>
<keyword evidence="2" id="KW-1185">Reference proteome</keyword>
<reference evidence="1 2" key="1">
    <citation type="journal article" date="2012" name="Science">
        <title>The Paleozoic origin of enzymatic lignin decomposition reconstructed from 31 fungal genomes.</title>
        <authorList>
            <person name="Floudas D."/>
            <person name="Binder M."/>
            <person name="Riley R."/>
            <person name="Barry K."/>
            <person name="Blanchette R.A."/>
            <person name="Henrissat B."/>
            <person name="Martinez A.T."/>
            <person name="Otillar R."/>
            <person name="Spatafora J.W."/>
            <person name="Yadav J.S."/>
            <person name="Aerts A."/>
            <person name="Benoit I."/>
            <person name="Boyd A."/>
            <person name="Carlson A."/>
            <person name="Copeland A."/>
            <person name="Coutinho P.M."/>
            <person name="de Vries R.P."/>
            <person name="Ferreira P."/>
            <person name="Findley K."/>
            <person name="Foster B."/>
            <person name="Gaskell J."/>
            <person name="Glotzer D."/>
            <person name="Gorecki P."/>
            <person name="Heitman J."/>
            <person name="Hesse C."/>
            <person name="Hori C."/>
            <person name="Igarashi K."/>
            <person name="Jurgens J.A."/>
            <person name="Kallen N."/>
            <person name="Kersten P."/>
            <person name="Kohler A."/>
            <person name="Kuees U."/>
            <person name="Kumar T.K.A."/>
            <person name="Kuo A."/>
            <person name="LaButti K."/>
            <person name="Larrondo L.F."/>
            <person name="Lindquist E."/>
            <person name="Ling A."/>
            <person name="Lombard V."/>
            <person name="Lucas S."/>
            <person name="Lundell T."/>
            <person name="Martin R."/>
            <person name="McLaughlin D.J."/>
            <person name="Morgenstern I."/>
            <person name="Morin E."/>
            <person name="Murat C."/>
            <person name="Nagy L.G."/>
            <person name="Nolan M."/>
            <person name="Ohm R.A."/>
            <person name="Patyshakuliyeva A."/>
            <person name="Rokas A."/>
            <person name="Ruiz-Duenas F.J."/>
            <person name="Sabat G."/>
            <person name="Salamov A."/>
            <person name="Samejima M."/>
            <person name="Schmutz J."/>
            <person name="Slot J.C."/>
            <person name="St John F."/>
            <person name="Stenlid J."/>
            <person name="Sun H."/>
            <person name="Sun S."/>
            <person name="Syed K."/>
            <person name="Tsang A."/>
            <person name="Wiebenga A."/>
            <person name="Young D."/>
            <person name="Pisabarro A."/>
            <person name="Eastwood D.C."/>
            <person name="Martin F."/>
            <person name="Cullen D."/>
            <person name="Grigoriev I.V."/>
            <person name="Hibbett D.S."/>
        </authorList>
    </citation>
    <scope>NUCLEOTIDE SEQUENCE [LARGE SCALE GENOMIC DNA]</scope>
    <source>
        <strain evidence="1 2">DJM-731 SS1</strain>
    </source>
</reference>
<evidence type="ECO:0008006" key="3">
    <source>
        <dbReference type="Google" id="ProtNLM"/>
    </source>
</evidence>
<dbReference type="InterPro" id="IPR032675">
    <property type="entry name" value="LRR_dom_sf"/>
</dbReference>
<dbReference type="EMBL" id="JH795870">
    <property type="protein sequence ID" value="EJT99332.1"/>
    <property type="molecule type" value="Genomic_DNA"/>
</dbReference>
<dbReference type="RefSeq" id="XP_040626230.1">
    <property type="nucleotide sequence ID" value="XM_040773452.1"/>
</dbReference>
<dbReference type="GeneID" id="63688514"/>
<protein>
    <recommendedName>
        <fullName evidence="3">F-box domain-containing protein</fullName>
    </recommendedName>
</protein>
<organism evidence="1 2">
    <name type="scientific">Dacryopinax primogenitus (strain DJM 731)</name>
    <name type="common">Brown rot fungus</name>
    <dbReference type="NCBI Taxonomy" id="1858805"/>
    <lineage>
        <taxon>Eukaryota</taxon>
        <taxon>Fungi</taxon>
        <taxon>Dikarya</taxon>
        <taxon>Basidiomycota</taxon>
        <taxon>Agaricomycotina</taxon>
        <taxon>Dacrymycetes</taxon>
        <taxon>Dacrymycetales</taxon>
        <taxon>Dacrymycetaceae</taxon>
        <taxon>Dacryopinax</taxon>
    </lineage>
</organism>
<evidence type="ECO:0000313" key="2">
    <source>
        <dbReference type="Proteomes" id="UP000030653"/>
    </source>
</evidence>
<dbReference type="SUPFAM" id="SSF52047">
    <property type="entry name" value="RNI-like"/>
    <property type="match status" value="1"/>
</dbReference>
<accession>M5G6E0</accession>
<evidence type="ECO:0000313" key="1">
    <source>
        <dbReference type="EMBL" id="EJT99332.1"/>
    </source>
</evidence>